<keyword evidence="3" id="KW-1185">Reference proteome</keyword>
<organism evidence="2 3">
    <name type="scientific">Mesocestoides corti</name>
    <name type="common">Flatworm</name>
    <dbReference type="NCBI Taxonomy" id="53468"/>
    <lineage>
        <taxon>Eukaryota</taxon>
        <taxon>Metazoa</taxon>
        <taxon>Spiralia</taxon>
        <taxon>Lophotrochozoa</taxon>
        <taxon>Platyhelminthes</taxon>
        <taxon>Cestoda</taxon>
        <taxon>Eucestoda</taxon>
        <taxon>Cyclophyllidea</taxon>
        <taxon>Mesocestoididae</taxon>
        <taxon>Mesocestoides</taxon>
    </lineage>
</organism>
<evidence type="ECO:0000313" key="2">
    <source>
        <dbReference type="EMBL" id="VDD82983.1"/>
    </source>
</evidence>
<dbReference type="SUPFAM" id="SSF48371">
    <property type="entry name" value="ARM repeat"/>
    <property type="match status" value="2"/>
</dbReference>
<dbReference type="Proteomes" id="UP000267029">
    <property type="component" value="Unassembled WGS sequence"/>
</dbReference>
<dbReference type="InterPro" id="IPR000225">
    <property type="entry name" value="Armadillo"/>
</dbReference>
<feature type="region of interest" description="Disordered" evidence="1">
    <location>
        <begin position="1"/>
        <end position="23"/>
    </location>
</feature>
<dbReference type="Gene3D" id="1.25.10.10">
    <property type="entry name" value="Leucine-rich Repeat Variant"/>
    <property type="match status" value="2"/>
</dbReference>
<feature type="compositionally biased region" description="Basic and acidic residues" evidence="1">
    <location>
        <begin position="7"/>
        <end position="17"/>
    </location>
</feature>
<feature type="region of interest" description="Disordered" evidence="1">
    <location>
        <begin position="76"/>
        <end position="122"/>
    </location>
</feature>
<feature type="compositionally biased region" description="Acidic residues" evidence="1">
    <location>
        <begin position="104"/>
        <end position="121"/>
    </location>
</feature>
<dbReference type="SMART" id="SM00185">
    <property type="entry name" value="ARM"/>
    <property type="match status" value="6"/>
</dbReference>
<dbReference type="OrthoDB" id="7537227at2759"/>
<dbReference type="AlphaFoldDB" id="A0A0R3UMK6"/>
<evidence type="ECO:0000313" key="3">
    <source>
        <dbReference type="Proteomes" id="UP000267029"/>
    </source>
</evidence>
<name>A0A0R3UMK6_MESCO</name>
<dbReference type="InterPro" id="IPR016024">
    <property type="entry name" value="ARM-type_fold"/>
</dbReference>
<dbReference type="EMBL" id="UXSR01005615">
    <property type="protein sequence ID" value="VDD82983.1"/>
    <property type="molecule type" value="Genomic_DNA"/>
</dbReference>
<evidence type="ECO:0000313" key="4">
    <source>
        <dbReference type="WBParaSite" id="MCU_007442-RA"/>
    </source>
</evidence>
<protein>
    <submittedName>
        <fullName evidence="4">Kinesin-like protein</fullName>
    </submittedName>
</protein>
<gene>
    <name evidence="2" type="ORF">MCOS_LOCUS8986</name>
</gene>
<feature type="compositionally biased region" description="Basic residues" evidence="1">
    <location>
        <begin position="76"/>
        <end position="85"/>
    </location>
</feature>
<dbReference type="PANTHER" id="PTHR46241">
    <property type="entry name" value="ARMADILLO REPEAT-CONTAINING PROTEIN 4 ARMC4"/>
    <property type="match status" value="1"/>
</dbReference>
<dbReference type="STRING" id="53468.A0A0R3UMK6"/>
<dbReference type="WBParaSite" id="MCU_007442-RA">
    <property type="protein sequence ID" value="MCU_007442-RA"/>
    <property type="gene ID" value="MCU_007442"/>
</dbReference>
<sequence>MSVFTDDPIHQETKSDDAPNQPLNVHEIVDTLLKRDISPRPRGPLIRDAQAIAEQIRIRTAMGDFHDVVSCDRRVAERRKRRTNRKQAMTIGKKGGNADRGEGEGEDAEEDDDSETSEDDEEVKRMDFAESILLNSGKSRISYTYLQFLKYIRYIMATNRQGTLITLIYIRHMNFRSKDVAQAFDVSQCTTLLLNLLSVDDPPVQIAAMRVLDKVSSFAYFARLIVHLGGVKLLLNNLYDPNIQMKRAAGRIIGNLCILKKARMLLAKMNAIKPIVCLLDENTKKIAALHTDYERRIRMLIAFNTAPEKTLKAKLRNLEKLAESKRRQTDSLLRILGVVLCALSKNPEGRLALQQAGMVSVFTTLIPLAHSDVLGSVMSTLQACCVDEYFRIAILTEGILPHLLECLSTSHLSVKLPCTFTLSQCAEEQAIRDEIRKMNGLDVIVRFLRWEVRNPKGALENIRMAFMVRGQAFDEEGFVNSLLRLQDRSELRTPSPHSRVSIVINKTCVFKSPQEELSAEARERAQAVNVAHETFLVGLTELIWKTSLSEENVKIYHEKRLIGDLMRLVVELPRLFGPFRRPATTASAKLNGLDRAEKVVLHCLFALSLVAQLPVVRKNIARSPHGVKPWIVLLRLAIIDLIPAVCISLRVLLQNKKLREQFVGFGGLRLLFAYVNTEAGEARREALQTIETCLRYSDDVRRLIKPLVTSTSVVVAFVSTMATDEATQIAALDLIAQMARDSNTLAIMSDLGVIEGLSRILEWAYTDALKISVSRTISACSYYGKNAQFLGEANCVPLLAENARSDNHELRNVAVRALYGLSHVPANVAKIWEANICSILIEVSGSSATQVQLAAAGTLSRIRQLEFQGTCNKGE</sequence>
<reference evidence="4" key="2">
    <citation type="submission" date="2019-11" db="UniProtKB">
        <authorList>
            <consortium name="WormBaseParasite"/>
        </authorList>
    </citation>
    <scope>IDENTIFICATION</scope>
</reference>
<evidence type="ECO:0000256" key="1">
    <source>
        <dbReference type="SAM" id="MobiDB-lite"/>
    </source>
</evidence>
<dbReference type="InterPro" id="IPR011989">
    <property type="entry name" value="ARM-like"/>
</dbReference>
<accession>A0A0R3UMK6</accession>
<proteinExistence type="predicted"/>
<reference evidence="2 3" key="1">
    <citation type="submission" date="2018-10" db="EMBL/GenBank/DDBJ databases">
        <authorList>
            <consortium name="Pathogen Informatics"/>
        </authorList>
    </citation>
    <scope>NUCLEOTIDE SEQUENCE [LARGE SCALE GENOMIC DNA]</scope>
</reference>
<dbReference type="PANTHER" id="PTHR46241:SF1">
    <property type="entry name" value="OUTER DYNEIN ARM-DOCKING COMPLEX SUBUNIT 2"/>
    <property type="match status" value="1"/>
</dbReference>